<dbReference type="InterPro" id="IPR002884">
    <property type="entry name" value="P_dom"/>
</dbReference>
<dbReference type="Pfam" id="PF00082">
    <property type="entry name" value="Peptidase_S8"/>
    <property type="match status" value="1"/>
</dbReference>
<dbReference type="PROSITE" id="PS00137">
    <property type="entry name" value="SUBTILASE_HIS"/>
    <property type="match status" value="1"/>
</dbReference>
<dbReference type="PROSITE" id="PS51829">
    <property type="entry name" value="P_HOMO_B"/>
    <property type="match status" value="1"/>
</dbReference>
<keyword evidence="3 10" id="KW-0732">Signal</keyword>
<keyword evidence="4 8" id="KW-0378">Hydrolase</keyword>
<proteinExistence type="inferred from homology"/>
<dbReference type="InterPro" id="IPR022398">
    <property type="entry name" value="Peptidase_S8_His-AS"/>
</dbReference>
<protein>
    <submittedName>
        <fullName evidence="13">Proprotein convertase subtilisin/kexin type 7-like</fullName>
    </submittedName>
</protein>
<dbReference type="RefSeq" id="XP_006821631.1">
    <property type="nucleotide sequence ID" value="XM_006821568.1"/>
</dbReference>
<dbReference type="Gene3D" id="2.60.120.260">
    <property type="entry name" value="Galactose-binding domain-like"/>
    <property type="match status" value="1"/>
</dbReference>
<feature type="chain" id="PRO_5047473939" evidence="10">
    <location>
        <begin position="29"/>
        <end position="627"/>
    </location>
</feature>
<dbReference type="InterPro" id="IPR008979">
    <property type="entry name" value="Galactose-bd-like_sf"/>
</dbReference>
<keyword evidence="1 8" id="KW-0645">Protease</keyword>
<dbReference type="CDD" id="cd04059">
    <property type="entry name" value="Peptidases_S8_Protein_convertases_Kexins_Furin-like"/>
    <property type="match status" value="1"/>
</dbReference>
<dbReference type="Proteomes" id="UP000694865">
    <property type="component" value="Unplaced"/>
</dbReference>
<reference evidence="13" key="1">
    <citation type="submission" date="2025-08" db="UniProtKB">
        <authorList>
            <consortium name="RefSeq"/>
        </authorList>
    </citation>
    <scope>IDENTIFICATION</scope>
    <source>
        <tissue evidence="13">Testes</tissue>
    </source>
</reference>
<dbReference type="InterPro" id="IPR034182">
    <property type="entry name" value="Kexin/furin"/>
</dbReference>
<dbReference type="InterPro" id="IPR000209">
    <property type="entry name" value="Peptidase_S8/S53_dom"/>
</dbReference>
<dbReference type="Pfam" id="PF01483">
    <property type="entry name" value="P_proprotein"/>
    <property type="match status" value="1"/>
</dbReference>
<keyword evidence="2" id="KW-0165">Cleavage on pair of basic residues</keyword>
<keyword evidence="7" id="KW-0325">Glycoprotein</keyword>
<gene>
    <name evidence="13" type="primary">LOC100366321</name>
</gene>
<organism evidence="12 13">
    <name type="scientific">Saccoglossus kowalevskii</name>
    <name type="common">Acorn worm</name>
    <dbReference type="NCBI Taxonomy" id="10224"/>
    <lineage>
        <taxon>Eukaryota</taxon>
        <taxon>Metazoa</taxon>
        <taxon>Hemichordata</taxon>
        <taxon>Enteropneusta</taxon>
        <taxon>Harrimaniidae</taxon>
        <taxon>Saccoglossus</taxon>
    </lineage>
</organism>
<feature type="non-terminal residue" evidence="13">
    <location>
        <position position="627"/>
    </location>
</feature>
<dbReference type="SUPFAM" id="SSF54897">
    <property type="entry name" value="Protease propeptides/inhibitors"/>
    <property type="match status" value="1"/>
</dbReference>
<dbReference type="GeneID" id="100366321"/>
<dbReference type="PROSITE" id="PS00138">
    <property type="entry name" value="SUBTILASE_SER"/>
    <property type="match status" value="1"/>
</dbReference>
<evidence type="ECO:0000256" key="3">
    <source>
        <dbReference type="ARBA" id="ARBA00022729"/>
    </source>
</evidence>
<dbReference type="Pfam" id="PF16470">
    <property type="entry name" value="S8_pro-domain"/>
    <property type="match status" value="1"/>
</dbReference>
<dbReference type="Gene3D" id="3.30.70.850">
    <property type="entry name" value="Peptidase S8, pro-domain"/>
    <property type="match status" value="1"/>
</dbReference>
<dbReference type="Gene3D" id="3.40.50.200">
    <property type="entry name" value="Peptidase S8/S53 domain"/>
    <property type="match status" value="1"/>
</dbReference>
<feature type="active site" description="Charge relay system" evidence="8">
    <location>
        <position position="409"/>
    </location>
</feature>
<evidence type="ECO:0000313" key="13">
    <source>
        <dbReference type="RefSeq" id="XP_006821631.1"/>
    </source>
</evidence>
<dbReference type="PROSITE" id="PS51892">
    <property type="entry name" value="SUBTILASE"/>
    <property type="match status" value="1"/>
</dbReference>
<dbReference type="InterPro" id="IPR036852">
    <property type="entry name" value="Peptidase_S8/S53_dom_sf"/>
</dbReference>
<evidence type="ECO:0000313" key="12">
    <source>
        <dbReference type="Proteomes" id="UP000694865"/>
    </source>
</evidence>
<dbReference type="SUPFAM" id="SSF49785">
    <property type="entry name" value="Galactose-binding domain-like"/>
    <property type="match status" value="1"/>
</dbReference>
<feature type="active site" description="Charge relay system" evidence="8">
    <location>
        <position position="232"/>
    </location>
</feature>
<feature type="domain" description="P/Homo B" evidence="11">
    <location>
        <begin position="485"/>
        <end position="619"/>
    </location>
</feature>
<dbReference type="InterPro" id="IPR032815">
    <property type="entry name" value="S8_pro-domain"/>
</dbReference>
<evidence type="ECO:0000256" key="2">
    <source>
        <dbReference type="ARBA" id="ARBA00022685"/>
    </source>
</evidence>
<dbReference type="PANTHER" id="PTHR42884:SF28">
    <property type="entry name" value="PROPROTEIN CONVERTASE SUBTILISIN_KEXIN TYPE 7"/>
    <property type="match status" value="1"/>
</dbReference>
<feature type="active site" description="Charge relay system" evidence="8">
    <location>
        <position position="191"/>
    </location>
</feature>
<dbReference type="PRINTS" id="PR00723">
    <property type="entry name" value="SUBTILISIN"/>
</dbReference>
<dbReference type="PANTHER" id="PTHR42884">
    <property type="entry name" value="PROPROTEIN CONVERTASE SUBTILISIN/KEXIN-RELATED"/>
    <property type="match status" value="1"/>
</dbReference>
<evidence type="ECO:0000259" key="11">
    <source>
        <dbReference type="PROSITE" id="PS51829"/>
    </source>
</evidence>
<dbReference type="SUPFAM" id="SSF52743">
    <property type="entry name" value="Subtilisin-like"/>
    <property type="match status" value="1"/>
</dbReference>
<dbReference type="PROSITE" id="PS00136">
    <property type="entry name" value="SUBTILASE_ASP"/>
    <property type="match status" value="1"/>
</dbReference>
<evidence type="ECO:0000256" key="1">
    <source>
        <dbReference type="ARBA" id="ARBA00022670"/>
    </source>
</evidence>
<evidence type="ECO:0000256" key="5">
    <source>
        <dbReference type="ARBA" id="ARBA00022825"/>
    </source>
</evidence>
<feature type="signal peptide" evidence="10">
    <location>
        <begin position="1"/>
        <end position="28"/>
    </location>
</feature>
<dbReference type="InterPro" id="IPR023828">
    <property type="entry name" value="Peptidase_S8_Ser-AS"/>
</dbReference>
<accession>A0ABM0MNP0</accession>
<name>A0ABM0MNP0_SACKO</name>
<keyword evidence="12" id="KW-1185">Reference proteome</keyword>
<dbReference type="InterPro" id="IPR023827">
    <property type="entry name" value="Peptidase_S8_Asp-AS"/>
</dbReference>
<evidence type="ECO:0000256" key="9">
    <source>
        <dbReference type="RuleBase" id="RU003355"/>
    </source>
</evidence>
<dbReference type="InterPro" id="IPR015500">
    <property type="entry name" value="Peptidase_S8_subtilisin-rel"/>
</dbReference>
<dbReference type="InterPro" id="IPR038466">
    <property type="entry name" value="S8_pro-domain_sf"/>
</dbReference>
<evidence type="ECO:0000256" key="6">
    <source>
        <dbReference type="ARBA" id="ARBA00023145"/>
    </source>
</evidence>
<evidence type="ECO:0000256" key="4">
    <source>
        <dbReference type="ARBA" id="ARBA00022801"/>
    </source>
</evidence>
<keyword evidence="6" id="KW-0865">Zymogen</keyword>
<evidence type="ECO:0000256" key="8">
    <source>
        <dbReference type="PROSITE-ProRule" id="PRU01240"/>
    </source>
</evidence>
<sequence>MCVHNASVQLFVLLLLFYYFIQVPPTSALYLDFKPDEMESQNLKPIKPQGTPSWAVKIHFNSVFDSNRTTLDDAADQIAKDVSLINVGQVGELFGHYLFLHETYSNVTIESEGTNLHDLQERIERKLTEHKHIAWFNQQIIRPRVKRALNFQDPEYMYQWHLHNPSGMDINVTSVWENGITGKGVTVSVIDDGLEWSNPDILDNYSKEGSWDLNSNDADPLPSVDSKGQNHHGTRCAGEIAAVPNTVCGVGVAYGAKVSGIRALDGPMTDSLEATAFNKFMQINDIYSCSWGPDDDGETVDGPHPLAKAALQHGVSAGRKGYGNIFVVASGNGGRYEDNCNFDGYANSIYTITVGAVDERGHMPFYAEECASMLAVTFSSGQSPQRSIVTTDWTLDGGTGCTMSHTGTSAAAPLAAGLVALMLEARPCLTWRDVQHIIVMTSTLVDEGNSVWFVNKAGFHHSHQHGFGLLNGWRMVNAAKVWQNVPWMTSFATPTITEEQSISAQTSSLLVSHEVANNDVEEIELYTLEHVQVIVSLSHAQRGDLEIRLICPSGTTSVIASKRKKDTSVAGFVDWPFSTVRCWGERPAGIWQLKVIDHGSTNSGILHHWKLNLYGSPMTSNDLRLRR</sequence>
<comment type="similarity">
    <text evidence="8 9">Belongs to the peptidase S8 family.</text>
</comment>
<evidence type="ECO:0000256" key="10">
    <source>
        <dbReference type="SAM" id="SignalP"/>
    </source>
</evidence>
<evidence type="ECO:0000256" key="7">
    <source>
        <dbReference type="ARBA" id="ARBA00023180"/>
    </source>
</evidence>
<keyword evidence="5 8" id="KW-0720">Serine protease</keyword>